<dbReference type="SUPFAM" id="SSF48403">
    <property type="entry name" value="Ankyrin repeat"/>
    <property type="match status" value="1"/>
</dbReference>
<evidence type="ECO:0000313" key="6">
    <source>
        <dbReference type="Proteomes" id="UP000016801"/>
    </source>
</evidence>
<evidence type="ECO:0000256" key="3">
    <source>
        <dbReference type="PROSITE-ProRule" id="PRU00023"/>
    </source>
</evidence>
<dbReference type="InterPro" id="IPR036770">
    <property type="entry name" value="Ankyrin_rpt-contain_sf"/>
</dbReference>
<keyword evidence="6" id="KW-1185">Reference proteome</keyword>
<evidence type="ECO:0000313" key="5">
    <source>
        <dbReference type="EMBL" id="CCE31784.1"/>
    </source>
</evidence>
<feature type="repeat" description="ANK" evidence="3">
    <location>
        <begin position="125"/>
        <end position="157"/>
    </location>
</feature>
<dbReference type="InterPro" id="IPR001810">
    <property type="entry name" value="F-box_dom"/>
</dbReference>
<keyword evidence="1" id="KW-0677">Repeat</keyword>
<dbReference type="Pfam" id="PF12937">
    <property type="entry name" value="F-box-like"/>
    <property type="match status" value="1"/>
</dbReference>
<dbReference type="InterPro" id="IPR036047">
    <property type="entry name" value="F-box-like_dom_sf"/>
</dbReference>
<dbReference type="HOGENOM" id="CLU_014359_0_0_1"/>
<dbReference type="PANTHER" id="PTHR24189:SF50">
    <property type="entry name" value="ANKYRIN REPEAT AND SOCS BOX PROTEIN 2"/>
    <property type="match status" value="1"/>
</dbReference>
<evidence type="ECO:0000259" key="4">
    <source>
        <dbReference type="Pfam" id="PF12937"/>
    </source>
</evidence>
<dbReference type="PANTHER" id="PTHR24189">
    <property type="entry name" value="MYOTROPHIN"/>
    <property type="match status" value="1"/>
</dbReference>
<dbReference type="SMART" id="SM00248">
    <property type="entry name" value="ANK"/>
    <property type="match status" value="3"/>
</dbReference>
<dbReference type="CDD" id="cd09917">
    <property type="entry name" value="F-box_SF"/>
    <property type="match status" value="1"/>
</dbReference>
<feature type="domain" description="F-box" evidence="4">
    <location>
        <begin position="26"/>
        <end position="66"/>
    </location>
</feature>
<dbReference type="InterPro" id="IPR002110">
    <property type="entry name" value="Ankyrin_rpt"/>
</dbReference>
<dbReference type="SUPFAM" id="SSF81383">
    <property type="entry name" value="F-box domain"/>
    <property type="match status" value="1"/>
</dbReference>
<evidence type="ECO:0000256" key="2">
    <source>
        <dbReference type="ARBA" id="ARBA00023043"/>
    </source>
</evidence>
<dbReference type="OrthoDB" id="195446at2759"/>
<dbReference type="VEuPathDB" id="FungiDB:CPUR_05639"/>
<sequence>MDSTTRQARFVAWKRNTKESTCPMVLLPPEIKNHIISSISTQESLSSLGQTCRAWHEVAIEELYKRDSRENNSLAIKWMAAHAVDEQTTDSALRTLEISRRWGGQIDAIKPRRSRPDDEDETMYDTSTALHFAVFLGNVRLTKTLLDMKASLTIACSSLLWRSMRSEDVLRRVGYFRSVFKNVRFGPAFPIFLAFLKSDPDMCMLLVEHGAGREAWIFDADNDPKIMSILHFAAVDPTTDYRQWKCLFDGFREYIDEPWPQQGQYTPLHVAVTHGCTQGMQIAVECGADKEARTGSTLPSLTPLHIGMVSSTYHSNMPQHRMELPINCLRKFVELGASVNPEGASLLLLAVKIYARNPINQPNTRELIYLFLDHHADVHGSSRWDPNTNVVNEIVLASTSPPHENPLARRLVKELLSDLVDRGFNLRTPAPELPSPLYYVLHESKAKPKWLFDFLCENGATIHETEVDSAFICWCETSTLWEANKNNAWWQHQGQKDEMFLKWCEDPYQTWWWQHVKHISPDAATQAYGAAFKHKDRQLYDILTHLPLPAPLDGLLVRVAFEAKQLWSWRLVVHRKFEDNLLATLSFDDGENMIHLTVRKYVAERCYSTADAVLDVLHLRDKGVNRSSPNSHGQTPMELLLRLGSCKDDFMELVTLLEGIWAYDVPPRRRQRNFG</sequence>
<accession>M1WGG5</accession>
<dbReference type="STRING" id="1111077.M1WGG5"/>
<reference evidence="5 6" key="1">
    <citation type="journal article" date="2013" name="PLoS Genet.">
        <title>Plant-symbiotic fungi as chemical engineers: Multi-genome analysis of the Clavicipitaceae reveals dynamics of alkaloid loci.</title>
        <authorList>
            <person name="Schardl C.L."/>
            <person name="Young C.A."/>
            <person name="Hesse U."/>
            <person name="Amyotte S.G."/>
            <person name="Andreeva K."/>
            <person name="Calie P.J."/>
            <person name="Fleetwood D.J."/>
            <person name="Haws D.C."/>
            <person name="Moore N."/>
            <person name="Oeser B."/>
            <person name="Panaccione D.G."/>
            <person name="Schweri K.K."/>
            <person name="Voisey C.R."/>
            <person name="Farman M.L."/>
            <person name="Jaromczyk J.W."/>
            <person name="Roe B.A."/>
            <person name="O'Sullivan D.M."/>
            <person name="Scott B."/>
            <person name="Tudzynski P."/>
            <person name="An Z."/>
            <person name="Arnaoudova E.G."/>
            <person name="Bullock C.T."/>
            <person name="Charlton N.D."/>
            <person name="Chen L."/>
            <person name="Cox M."/>
            <person name="Dinkins R.D."/>
            <person name="Florea S."/>
            <person name="Glenn A.E."/>
            <person name="Gordon A."/>
            <person name="Gueldener U."/>
            <person name="Harris D.R."/>
            <person name="Hollin W."/>
            <person name="Jaromczyk J."/>
            <person name="Johnson R.D."/>
            <person name="Khan A.K."/>
            <person name="Leistner E."/>
            <person name="Leuchtmann A."/>
            <person name="Li C."/>
            <person name="Liu J."/>
            <person name="Liu J."/>
            <person name="Liu M."/>
            <person name="Mace W."/>
            <person name="Machado C."/>
            <person name="Nagabhyru P."/>
            <person name="Pan J."/>
            <person name="Schmid J."/>
            <person name="Sugawara K."/>
            <person name="Steiner U."/>
            <person name="Takach J.E."/>
            <person name="Tanaka E."/>
            <person name="Webb J.S."/>
            <person name="Wilson E.V."/>
            <person name="Wiseman J.L."/>
            <person name="Yoshida R."/>
            <person name="Zeng Z."/>
        </authorList>
    </citation>
    <scope>NUCLEOTIDE SEQUENCE [LARGE SCALE GENOMIC DNA]</scope>
    <source>
        <strain evidence="5 6">20.1</strain>
    </source>
</reference>
<gene>
    <name evidence="5" type="ORF">CPUR_05639</name>
</gene>
<dbReference type="Gene3D" id="1.25.40.20">
    <property type="entry name" value="Ankyrin repeat-containing domain"/>
    <property type="match status" value="2"/>
</dbReference>
<comment type="caution">
    <text evidence="5">The sequence shown here is derived from an EMBL/GenBank/DDBJ whole genome shotgun (WGS) entry which is preliminary data.</text>
</comment>
<proteinExistence type="predicted"/>
<dbReference type="PROSITE" id="PS50088">
    <property type="entry name" value="ANK_REPEAT"/>
    <property type="match status" value="2"/>
</dbReference>
<dbReference type="AlphaFoldDB" id="M1WGG5"/>
<evidence type="ECO:0000256" key="1">
    <source>
        <dbReference type="ARBA" id="ARBA00022737"/>
    </source>
</evidence>
<dbReference type="Proteomes" id="UP000016801">
    <property type="component" value="Unassembled WGS sequence"/>
</dbReference>
<dbReference type="EMBL" id="CAGA01000034">
    <property type="protein sequence ID" value="CCE31784.1"/>
    <property type="molecule type" value="Genomic_DNA"/>
</dbReference>
<dbReference type="PhylomeDB" id="M1WGG5"/>
<name>M1WGG5_CLAP2</name>
<protein>
    <recommendedName>
        <fullName evidence="4">F-box domain-containing protein</fullName>
    </recommendedName>
</protein>
<keyword evidence="2 3" id="KW-0040">ANK repeat</keyword>
<organism evidence="5 6">
    <name type="scientific">Claviceps purpurea (strain 20.1)</name>
    <name type="common">Ergot fungus</name>
    <name type="synonym">Sphacelia segetum</name>
    <dbReference type="NCBI Taxonomy" id="1111077"/>
    <lineage>
        <taxon>Eukaryota</taxon>
        <taxon>Fungi</taxon>
        <taxon>Dikarya</taxon>
        <taxon>Ascomycota</taxon>
        <taxon>Pezizomycotina</taxon>
        <taxon>Sordariomycetes</taxon>
        <taxon>Hypocreomycetidae</taxon>
        <taxon>Hypocreales</taxon>
        <taxon>Clavicipitaceae</taxon>
        <taxon>Claviceps</taxon>
    </lineage>
</organism>
<dbReference type="InterPro" id="IPR050745">
    <property type="entry name" value="Multifunctional_regulatory"/>
</dbReference>
<feature type="repeat" description="ANK" evidence="3">
    <location>
        <begin position="263"/>
        <end position="295"/>
    </location>
</feature>